<dbReference type="SMART" id="SM00382">
    <property type="entry name" value="AAA"/>
    <property type="match status" value="1"/>
</dbReference>
<dbReference type="Gene3D" id="3.40.50.300">
    <property type="entry name" value="P-loop containing nucleotide triphosphate hydrolases"/>
    <property type="match status" value="1"/>
</dbReference>
<keyword evidence="3" id="KW-1185">Reference proteome</keyword>
<dbReference type="InterPro" id="IPR041682">
    <property type="entry name" value="AAA_14"/>
</dbReference>
<proteinExistence type="predicted"/>
<dbReference type="STRING" id="1176587.A8C56_00740"/>
<protein>
    <submittedName>
        <fullName evidence="2">AAA family ATPase</fullName>
    </submittedName>
</protein>
<evidence type="ECO:0000313" key="3">
    <source>
        <dbReference type="Proteomes" id="UP000077667"/>
    </source>
</evidence>
<evidence type="ECO:0000259" key="1">
    <source>
        <dbReference type="SMART" id="SM00382"/>
    </source>
</evidence>
<reference evidence="2 3" key="1">
    <citation type="submission" date="2016-05" db="EMBL/GenBank/DDBJ databases">
        <title>Niabella ginsenosidivorans BS26 whole genome sequencing.</title>
        <authorList>
            <person name="Im W.T."/>
            <person name="Siddiqi M.Z."/>
        </authorList>
    </citation>
    <scope>NUCLEOTIDE SEQUENCE [LARGE SCALE GENOMIC DNA]</scope>
    <source>
        <strain evidence="2 3">BS26</strain>
    </source>
</reference>
<name>A0A1A9HWB5_9BACT</name>
<dbReference type="SUPFAM" id="SSF52540">
    <property type="entry name" value="P-loop containing nucleoside triphosphate hydrolases"/>
    <property type="match status" value="1"/>
</dbReference>
<dbReference type="OrthoDB" id="9801840at2"/>
<dbReference type="EMBL" id="CP015772">
    <property type="protein sequence ID" value="ANH79698.1"/>
    <property type="molecule type" value="Genomic_DNA"/>
</dbReference>
<dbReference type="RefSeq" id="WP_067750795.1">
    <property type="nucleotide sequence ID" value="NZ_CP015772.1"/>
</dbReference>
<dbReference type="InterPro" id="IPR003593">
    <property type="entry name" value="AAA+_ATPase"/>
</dbReference>
<dbReference type="Proteomes" id="UP000077667">
    <property type="component" value="Chromosome"/>
</dbReference>
<feature type="domain" description="AAA+ ATPase" evidence="1">
    <location>
        <begin position="37"/>
        <end position="153"/>
    </location>
</feature>
<dbReference type="PANTHER" id="PTHR33295:SF8">
    <property type="entry name" value="AAA+ ATPASE DOMAIN-CONTAINING PROTEIN"/>
    <property type="match status" value="1"/>
</dbReference>
<dbReference type="KEGG" id="nia:A8C56_00740"/>
<dbReference type="InterPro" id="IPR027417">
    <property type="entry name" value="P-loop_NTPase"/>
</dbReference>
<dbReference type="Pfam" id="PF13635">
    <property type="entry name" value="DUF4143"/>
    <property type="match status" value="1"/>
</dbReference>
<dbReference type="Pfam" id="PF13173">
    <property type="entry name" value="AAA_14"/>
    <property type="match status" value="1"/>
</dbReference>
<evidence type="ECO:0000313" key="2">
    <source>
        <dbReference type="EMBL" id="ANH79698.1"/>
    </source>
</evidence>
<dbReference type="PANTHER" id="PTHR33295">
    <property type="entry name" value="ATPASE"/>
    <property type="match status" value="1"/>
</dbReference>
<dbReference type="InterPro" id="IPR025420">
    <property type="entry name" value="DUF4143"/>
</dbReference>
<sequence>MLLQSQIAEVIQSQAANFLGKHTGLEREILPQLPVPNRHTLIITGIRRCGKSTLLLQLLKNCFDTAFYLHFEDPRLAGFEKNDFARLESEIKKRKPEVLFFDEIQIMDQWEFFIRHLLDQHYKIVITGSNATLLSRELGTRLTGRHLSVELFPFSYNEFLAFKKLKNTIGSSRQYLLQGGFPEYIKAANGFILNQLLEDILYRDIAVRYGVRDVRSLKQLAVYLISNIGKPVSANNLKSLFAIKATSTILEYFSYLENAYIVQFLPMFSHSVKKQVRNMKKVYTIDPGMFTENSIVFTDENGRSLENAVYLHLRRKYKELYYFTEKGECDFIAMEKGRPKEVIQACYELNADNLERETAGLTTALDFFNIKKGKIVTVNQTDTINNNGKSIEVVSLADFLTDQ</sequence>
<organism evidence="2 3">
    <name type="scientific">Niabella ginsenosidivorans</name>
    <dbReference type="NCBI Taxonomy" id="1176587"/>
    <lineage>
        <taxon>Bacteria</taxon>
        <taxon>Pseudomonadati</taxon>
        <taxon>Bacteroidota</taxon>
        <taxon>Chitinophagia</taxon>
        <taxon>Chitinophagales</taxon>
        <taxon>Chitinophagaceae</taxon>
        <taxon>Niabella</taxon>
    </lineage>
</organism>
<gene>
    <name evidence="2" type="ORF">A8C56_00740</name>
</gene>
<dbReference type="AlphaFoldDB" id="A0A1A9HWB5"/>
<accession>A0A1A9HWB5</accession>